<evidence type="ECO:0000313" key="2">
    <source>
        <dbReference type="Proteomes" id="UP000076482"/>
    </source>
</evidence>
<sequence>MAELLDIFKDFPIINFDTKKQHLLNIVSKRYPNNIKLHEMVREFQKSKTVVSPYEFPLSDDFVDTINSTFDEQDIENLIQRRLDDQNEELKKDYDYRVNAVTNQYNNFVRIWEVYESDLKLISKQIGNEIKTEAINQLITKLKDELDLIE</sequence>
<comment type="caution">
    <text evidence="1">The sequence shown here is derived from an EMBL/GenBank/DDBJ whole genome shotgun (WGS) entry which is preliminary data.</text>
</comment>
<proteinExistence type="predicted"/>
<dbReference type="EMBL" id="LJKE01000045">
    <property type="protein sequence ID" value="KZD65989.1"/>
    <property type="molecule type" value="Genomic_DNA"/>
</dbReference>
<reference evidence="1 2" key="1">
    <citation type="submission" date="2015-09" db="EMBL/GenBank/DDBJ databases">
        <title>Bacillus cereus food isolates.</title>
        <authorList>
            <person name="Boekhorst J."/>
        </authorList>
    </citation>
    <scope>NUCLEOTIDE SEQUENCE [LARGE SCALE GENOMIC DNA]</scope>
    <source>
        <strain evidence="1 2">B4088</strain>
    </source>
</reference>
<dbReference type="Proteomes" id="UP000076482">
    <property type="component" value="Unassembled WGS sequence"/>
</dbReference>
<gene>
    <name evidence="1" type="ORF">B4088_2746</name>
</gene>
<name>A0A164NY78_BACCE</name>
<accession>A0A164NY78</accession>
<evidence type="ECO:0000313" key="1">
    <source>
        <dbReference type="EMBL" id="KZD65989.1"/>
    </source>
</evidence>
<dbReference type="AlphaFoldDB" id="A0A164NY78"/>
<dbReference type="RefSeq" id="WP_063261215.1">
    <property type="nucleotide sequence ID" value="NZ_LJKE01000045.1"/>
</dbReference>
<dbReference type="PATRIC" id="fig|1396.535.peg.1788"/>
<protein>
    <submittedName>
        <fullName evidence="1">Uncharacterized protein</fullName>
    </submittedName>
</protein>
<organism evidence="1 2">
    <name type="scientific">Bacillus cereus</name>
    <dbReference type="NCBI Taxonomy" id="1396"/>
    <lineage>
        <taxon>Bacteria</taxon>
        <taxon>Bacillati</taxon>
        <taxon>Bacillota</taxon>
        <taxon>Bacilli</taxon>
        <taxon>Bacillales</taxon>
        <taxon>Bacillaceae</taxon>
        <taxon>Bacillus</taxon>
        <taxon>Bacillus cereus group</taxon>
    </lineage>
</organism>